<accession>A0A248LMD1</accession>
<gene>
    <name evidence="1" type="ORF">LHGZ1_2810</name>
</gene>
<protein>
    <submittedName>
        <fullName evidence="1">Uncharacterized protein</fullName>
    </submittedName>
</protein>
<proteinExistence type="predicted"/>
<evidence type="ECO:0000313" key="2">
    <source>
        <dbReference type="Proteomes" id="UP000197424"/>
    </source>
</evidence>
<evidence type="ECO:0000313" key="1">
    <source>
        <dbReference type="EMBL" id="ASJ25641.1"/>
    </source>
</evidence>
<sequence>MQWISKISTLLTGTSWGSDIEHRARKVAKQHGVRSIAVLDHWTNYSERFSTGSDRVLPDEIWVVDRYAYEMARRIFPSILVSLKCDCYSQYELESIASITSSTPNEVLYLSEPARADWGRGEPGEMQAIRYFMECIPRLNLPRNTIVRLRPHPSDDAGKYDIFLERNNGLKIELDSGRLTDSLSRCRWTAGCQTYAMTLALGAGRVVYGSLPPWAPECKLPHDGIVHLRKQFP</sequence>
<dbReference type="AlphaFoldDB" id="A0A248LMD1"/>
<organism evidence="1 2">
    <name type="scientific">Laribacter hongkongensis</name>
    <dbReference type="NCBI Taxonomy" id="168471"/>
    <lineage>
        <taxon>Bacteria</taxon>
        <taxon>Pseudomonadati</taxon>
        <taxon>Pseudomonadota</taxon>
        <taxon>Betaproteobacteria</taxon>
        <taxon>Neisseriales</taxon>
        <taxon>Aquaspirillaceae</taxon>
        <taxon>Laribacter</taxon>
    </lineage>
</organism>
<dbReference type="EMBL" id="CP022115">
    <property type="protein sequence ID" value="ASJ25641.1"/>
    <property type="molecule type" value="Genomic_DNA"/>
</dbReference>
<name>A0A248LMD1_9NEIS</name>
<reference evidence="2" key="1">
    <citation type="submission" date="2017-06" db="EMBL/GenBank/DDBJ databases">
        <title>Whole genome sequence of Laribacter hongkongensis LHGZ1.</title>
        <authorList>
            <person name="Chen D."/>
            <person name="Wu H."/>
            <person name="Chen J."/>
        </authorList>
    </citation>
    <scope>NUCLEOTIDE SEQUENCE [LARGE SCALE GENOMIC DNA]</scope>
    <source>
        <strain evidence="2">LHGZ1</strain>
    </source>
</reference>
<dbReference type="Proteomes" id="UP000197424">
    <property type="component" value="Chromosome"/>
</dbReference>